<dbReference type="OrthoDB" id="9783370at2"/>
<dbReference type="Gene3D" id="3.40.50.300">
    <property type="entry name" value="P-loop containing nucleotide triphosphate hydrolases"/>
    <property type="match status" value="1"/>
</dbReference>
<dbReference type="SUPFAM" id="SSF52540">
    <property type="entry name" value="P-loop containing nucleoside triphosphate hydrolases"/>
    <property type="match status" value="1"/>
</dbReference>
<dbReference type="SMART" id="SM00382">
    <property type="entry name" value="AAA"/>
    <property type="match status" value="1"/>
</dbReference>
<dbReference type="AlphaFoldDB" id="A0A2T3NJX4"/>
<name>A0A2T3NJX4_9GAMM</name>
<dbReference type="Proteomes" id="UP000241346">
    <property type="component" value="Unassembled WGS sequence"/>
</dbReference>
<sequence length="438" mass="49457">MSMLQTTECNPIDELTRKPKSIEQTGVPIRQIETLVLKHLSQTTDADVITLSKQVGLPGNIIDQILQKQKSEALVEVRSDGRFNSSIRYGLTIKGRNLAHHEIQRDGYLGPAPIAIEHYNQLVLNQTTKDIKVTPEILREGLNDLILPENIVGTVGPALNSGRAIFIYGLPGTGKTYVSRRLVRLFDTPVFIPHAVSIGSQIIQVFDPIIHNPVNNQQDNLLLNSGYDNRLVLCQRPEVVVGGELTADMLEVTKDATHKVNRAPLQMKANNGILLIDDLGRQKVSVDAILNRWIIPLEEKIDYLSLSSGDHFEIPFEQVLVFSSNIHPAKLADDAFLRRIGYKINFGPISEENYSSLWHEQCEKHGLKSHSDTLNYVFYRLHDPCNVPLLPCYPRDLVAMCSNQISFYQQQPIITPELIQTVWDCYFVNDEQEVRSHE</sequence>
<gene>
    <name evidence="2" type="ORF">C9J01_02050</name>
</gene>
<organism evidence="2 3">
    <name type="scientific">Photobacterium rosenbergii</name>
    <dbReference type="NCBI Taxonomy" id="294936"/>
    <lineage>
        <taxon>Bacteria</taxon>
        <taxon>Pseudomonadati</taxon>
        <taxon>Pseudomonadota</taxon>
        <taxon>Gammaproteobacteria</taxon>
        <taxon>Vibrionales</taxon>
        <taxon>Vibrionaceae</taxon>
        <taxon>Photobacterium</taxon>
    </lineage>
</organism>
<reference evidence="2 3" key="1">
    <citation type="submission" date="2018-03" db="EMBL/GenBank/DDBJ databases">
        <title>Whole genome sequencing of Histamine producing bacteria.</title>
        <authorList>
            <person name="Butler K."/>
        </authorList>
    </citation>
    <scope>NUCLEOTIDE SEQUENCE [LARGE SCALE GENOMIC DNA]</scope>
    <source>
        <strain evidence="2 3">DSM 19138</strain>
    </source>
</reference>
<evidence type="ECO:0000313" key="3">
    <source>
        <dbReference type="Proteomes" id="UP000241346"/>
    </source>
</evidence>
<proteinExistence type="predicted"/>
<evidence type="ECO:0000259" key="1">
    <source>
        <dbReference type="SMART" id="SM00382"/>
    </source>
</evidence>
<accession>A0A2T3NJX4</accession>
<dbReference type="InterPro" id="IPR003593">
    <property type="entry name" value="AAA+_ATPase"/>
</dbReference>
<protein>
    <submittedName>
        <fullName evidence="2">AAA family ATPase</fullName>
    </submittedName>
</protein>
<dbReference type="EMBL" id="PYMB01000001">
    <property type="protein sequence ID" value="PSW15821.1"/>
    <property type="molecule type" value="Genomic_DNA"/>
</dbReference>
<evidence type="ECO:0000313" key="2">
    <source>
        <dbReference type="EMBL" id="PSW15821.1"/>
    </source>
</evidence>
<comment type="caution">
    <text evidence="2">The sequence shown here is derived from an EMBL/GenBank/DDBJ whole genome shotgun (WGS) entry which is preliminary data.</text>
</comment>
<feature type="domain" description="AAA+ ATPase" evidence="1">
    <location>
        <begin position="161"/>
        <end position="350"/>
    </location>
</feature>
<dbReference type="RefSeq" id="WP_107296439.1">
    <property type="nucleotide sequence ID" value="NZ_PYMB01000001.1"/>
</dbReference>
<dbReference type="InterPro" id="IPR027417">
    <property type="entry name" value="P-loop_NTPase"/>
</dbReference>